<dbReference type="InParanoid" id="A0A067QNZ4"/>
<feature type="region of interest" description="Disordered" evidence="3">
    <location>
        <begin position="1296"/>
        <end position="1340"/>
    </location>
</feature>
<dbReference type="OrthoDB" id="74412at2759"/>
<feature type="compositionally biased region" description="Basic residues" evidence="3">
    <location>
        <begin position="1737"/>
        <end position="1750"/>
    </location>
</feature>
<dbReference type="eggNOG" id="KOG1738">
    <property type="taxonomic scope" value="Eukaryota"/>
</dbReference>
<feature type="compositionally biased region" description="Polar residues" evidence="3">
    <location>
        <begin position="1514"/>
        <end position="1542"/>
    </location>
</feature>
<dbReference type="Pfam" id="PF00169">
    <property type="entry name" value="PH"/>
    <property type="match status" value="1"/>
</dbReference>
<evidence type="ECO:0000259" key="6">
    <source>
        <dbReference type="PROSITE" id="PS50106"/>
    </source>
</evidence>
<dbReference type="SUPFAM" id="SSF50729">
    <property type="entry name" value="PH domain-like"/>
    <property type="match status" value="1"/>
</dbReference>
<feature type="compositionally biased region" description="Basic and acidic residues" evidence="3">
    <location>
        <begin position="527"/>
        <end position="544"/>
    </location>
</feature>
<dbReference type="Pfam" id="PF00536">
    <property type="entry name" value="SAM_1"/>
    <property type="match status" value="1"/>
</dbReference>
<feature type="domain" description="SAM" evidence="5">
    <location>
        <begin position="9"/>
        <end position="74"/>
    </location>
</feature>
<evidence type="ECO:0000259" key="5">
    <source>
        <dbReference type="PROSITE" id="PS50105"/>
    </source>
</evidence>
<proteinExistence type="inferred from homology"/>
<sequence>MAYVNVAEWKPEQVTEWLKGLDSAVFLYIHSFLNNEVSGQQLLNLRPDDLDHLGVHKLGHQELILEAVEHLRNFHYELDRENLQLLALRLSCRAHSLHNELCQETDSRPVSTQTLADVANVITAVKPLVCWLDRSPFSGQLDYQDRKSELLKLSLAIATCAQRDRFAERPVEEIRTSCKELARLADSIIQDIVDPLILQPASLDLATLKKRAGDDLGFFILPSFHGVHQIGEIKFSSPAHQCGKIEEGDEVVQVNYQTVVGWQTKRVMALFEESPTNVFLTLKKRPHHTKVYGQIYMKPYRLPSKKRAAPYTRWHDNLPSPRPELLTIPDFEIPLPRSVPKQMAPQPVMECEPLASNSSSDDDDDDDDDDSFLPGVQDEGQTSPTSMRLYLPKPRVTVQRRATVTGASPTNKRPPVSIEQFWRELRLERQWKDIGPSAGGEDVEGRKDELYQLRDKSASFGNDLSVSPPPRPTTCLGIENTCNRMKTGKKLRILESRNDTHIVDDCDELPGSSMESIKGSTLSGKDPPGRDEERAEEIGKEVQNNKRLSSQNQEDFHIQLQNEARDNEILHSGSVLCINNNADNYIPKKEENQGIGCSERCNDKTSDSCLNVRIGLGNKVTAARILDEDDVPKSTVQEILVDKLHSASDHNDEIQNDTRDRSTRFSFQNKSVPDSETDENILRVKGGGYDLRNDFVNICHTVEEVDEVHRRKSTTVPNENTGYVHKERGRLDKSYSTPAYDLTDCDQRLDICSKAYHMEEWTNWRVSENSSALPSPTSDSSTHSAFQIEKQSQPVSESEEPSETAINTNPEFSDVSTHDGDLYSLEDKQTQRIGEILETINIALLQHRLKEHSNVNRMSKIRSSVEQTDLSSHKIADGSYHENSITNKNEISLKANNQLCVCSNEYTSSLNVVHAPFLEDTDNKESEILVESNLAGSFQELETPLSEQICTTSDLFTTERGSKVWQKAPVPLVNVKQPQNEDKQHTYADESVIPSPQTGVSHVKIRVTPPEPPPRPDHSKGGNNMGYRAIMAARSLGRNTNSKNSVVGGGHASFPSPRSLRKRNVLLTKKRNVSVRDLGVGDHEGWLLHRCRSGGAGAVWQRAWSVLKGTVFYGFKTPQSTKADIMISLPGFTASLADEVKSRKYAFKVYHTGTVFYFAVESEDELSVWMDHITLATFKQDFTKSGQESEAVFFSETDEESETDMETETCFPSPKMSKFVGFLNSNNSQQHEKQSSRSHQNLATETKSQESQKKFGSLRKLGRKTNEQNGSSTNQEISGTVAAASSLDRKYLPFLGSRSNRLPVPTSQFRSYRKVPNGPAPTPLNKAISDGQKQPNKAAGEGCVQRTGNLISSVQDPSVHPSNEACNVAPQQKVLKLTGIIPSSSGLLYQSAESVPTLNSTSEKECQTSHDIKPLLGNEDERHPSLTPVRGESMFKPLPLPMQRHFKTDFRDRHVHSSNPSLQLPSDMADYRLAAERLRELGIRRNRQREDTSGFVTLKEFMLSRQEEERKQNSKTTQRLQPAGNSEVYTGYTQDPLSNMETSGSSQNSSCSSIKSRHGGSTPAPSVTRKGSFNSSKMCRNNSSDFSQDGQCREYRDGSPEKLWISSLRRNDDITRKPFQGSHKNLTPDNGSLNTNCLKTAAQYEPPPVSQIIAGSRNVHSSDEAPRMKLAFEMHLGNNRSPTGSDKEKDSPPSKSSKFRNFFSSTKYQHQKHKFLELPGSHKSHRSQHKTILGSPRLHKAIFRDKKNHGPKSSSNSDSSNSSISSPVSPPACEWMTDEYGSQVDPSMSQLKPTMGISMIGKKSSRHILSSSPSPINPPPDYPGLEYPPVFEPETYSLSVASSLLRSRQQSHDHSNANTKLHTIQSHNNIS</sequence>
<dbReference type="SMART" id="SM00233">
    <property type="entry name" value="PH"/>
    <property type="match status" value="1"/>
</dbReference>
<dbReference type="InterPro" id="IPR001660">
    <property type="entry name" value="SAM"/>
</dbReference>
<dbReference type="PROSITE" id="PS50003">
    <property type="entry name" value="PH_DOMAIN"/>
    <property type="match status" value="1"/>
</dbReference>
<dbReference type="PANTHER" id="PTHR12844:SF42">
    <property type="entry name" value="CONNECTOR ENHANCER OF KSR PROTEIN CNK"/>
    <property type="match status" value="1"/>
</dbReference>
<organism evidence="8 9">
    <name type="scientific">Zootermopsis nevadensis</name>
    <name type="common">Dampwood termite</name>
    <dbReference type="NCBI Taxonomy" id="136037"/>
    <lineage>
        <taxon>Eukaryota</taxon>
        <taxon>Metazoa</taxon>
        <taxon>Ecdysozoa</taxon>
        <taxon>Arthropoda</taxon>
        <taxon>Hexapoda</taxon>
        <taxon>Insecta</taxon>
        <taxon>Pterygota</taxon>
        <taxon>Neoptera</taxon>
        <taxon>Polyneoptera</taxon>
        <taxon>Dictyoptera</taxon>
        <taxon>Blattodea</taxon>
        <taxon>Blattoidea</taxon>
        <taxon>Termitoidae</taxon>
        <taxon>Termopsidae</taxon>
        <taxon>Zootermopsis</taxon>
    </lineage>
</organism>
<dbReference type="GO" id="GO:0016301">
    <property type="term" value="F:kinase activity"/>
    <property type="evidence" value="ECO:0007669"/>
    <property type="project" value="UniProtKB-KW"/>
</dbReference>
<name>A0A067QNZ4_ZOONE</name>
<dbReference type="SMART" id="SM00228">
    <property type="entry name" value="PDZ"/>
    <property type="match status" value="1"/>
</dbReference>
<dbReference type="InterPro" id="IPR049628">
    <property type="entry name" value="CNK1-3_SAM"/>
</dbReference>
<feature type="region of interest" description="Disordered" evidence="3">
    <location>
        <begin position="504"/>
        <end position="552"/>
    </location>
</feature>
<protein>
    <submittedName>
        <fullName evidence="8">Connector enhancer of kinase suppressor of ras 2</fullName>
    </submittedName>
</protein>
<dbReference type="InterPro" id="IPR017874">
    <property type="entry name" value="CRIC_domain"/>
</dbReference>
<evidence type="ECO:0000313" key="9">
    <source>
        <dbReference type="Proteomes" id="UP000027135"/>
    </source>
</evidence>
<reference evidence="8 9" key="1">
    <citation type="journal article" date="2014" name="Nat. Commun.">
        <title>Molecular traces of alternative social organization in a termite genome.</title>
        <authorList>
            <person name="Terrapon N."/>
            <person name="Li C."/>
            <person name="Robertson H.M."/>
            <person name="Ji L."/>
            <person name="Meng X."/>
            <person name="Booth W."/>
            <person name="Chen Z."/>
            <person name="Childers C.P."/>
            <person name="Glastad K.M."/>
            <person name="Gokhale K."/>
            <person name="Gowin J."/>
            <person name="Gronenberg W."/>
            <person name="Hermansen R.A."/>
            <person name="Hu H."/>
            <person name="Hunt B.G."/>
            <person name="Huylmans A.K."/>
            <person name="Khalil S.M."/>
            <person name="Mitchell R.D."/>
            <person name="Munoz-Torres M.C."/>
            <person name="Mustard J.A."/>
            <person name="Pan H."/>
            <person name="Reese J.T."/>
            <person name="Scharf M.E."/>
            <person name="Sun F."/>
            <person name="Vogel H."/>
            <person name="Xiao J."/>
            <person name="Yang W."/>
            <person name="Yang Z."/>
            <person name="Yang Z."/>
            <person name="Zhou J."/>
            <person name="Zhu J."/>
            <person name="Brent C.S."/>
            <person name="Elsik C.G."/>
            <person name="Goodisman M.A."/>
            <person name="Liberles D.A."/>
            <person name="Roe R.M."/>
            <person name="Vargo E.L."/>
            <person name="Vilcinskas A."/>
            <person name="Wang J."/>
            <person name="Bornberg-Bauer E."/>
            <person name="Korb J."/>
            <person name="Zhang G."/>
            <person name="Liebig J."/>
        </authorList>
    </citation>
    <scope>NUCLEOTIDE SEQUENCE [LARGE SCALE GENOMIC DNA]</scope>
    <source>
        <tissue evidence="8">Whole organism</tissue>
    </source>
</reference>
<feature type="region of interest" description="Disordered" evidence="3">
    <location>
        <begin position="769"/>
        <end position="820"/>
    </location>
</feature>
<keyword evidence="8" id="KW-0418">Kinase</keyword>
<evidence type="ECO:0000259" key="4">
    <source>
        <dbReference type="PROSITE" id="PS50003"/>
    </source>
</evidence>
<dbReference type="InterPro" id="IPR036034">
    <property type="entry name" value="PDZ_sf"/>
</dbReference>
<dbReference type="PANTHER" id="PTHR12844">
    <property type="entry name" value="CONNECTOR ENCHANCER OF KINASE SUPPRESSOR OF RAS"/>
    <property type="match status" value="1"/>
</dbReference>
<feature type="compositionally biased region" description="Polar residues" evidence="3">
    <location>
        <begin position="1856"/>
        <end position="1871"/>
    </location>
</feature>
<feature type="region of interest" description="Disordered" evidence="3">
    <location>
        <begin position="1227"/>
        <end position="1277"/>
    </location>
</feature>
<dbReference type="InterPro" id="IPR001849">
    <property type="entry name" value="PH_domain"/>
</dbReference>
<dbReference type="PROSITE" id="PS50106">
    <property type="entry name" value="PDZ"/>
    <property type="match status" value="1"/>
</dbReference>
<feature type="compositionally biased region" description="Low complexity" evidence="3">
    <location>
        <begin position="1751"/>
        <end position="1767"/>
    </location>
</feature>
<evidence type="ECO:0000313" key="8">
    <source>
        <dbReference type="EMBL" id="KDR10140.1"/>
    </source>
</evidence>
<dbReference type="PROSITE" id="PS51290">
    <property type="entry name" value="CRIC"/>
    <property type="match status" value="1"/>
</dbReference>
<dbReference type="CDD" id="cd09511">
    <property type="entry name" value="SAM_CNK1_2_3-suppressor"/>
    <property type="match status" value="1"/>
</dbReference>
<evidence type="ECO:0000256" key="1">
    <source>
        <dbReference type="ARBA" id="ARBA00009498"/>
    </source>
</evidence>
<dbReference type="SUPFAM" id="SSF50156">
    <property type="entry name" value="PDZ domain-like"/>
    <property type="match status" value="1"/>
</dbReference>
<dbReference type="STRING" id="136037.A0A067QNZ4"/>
<feature type="compositionally biased region" description="Polar residues" evidence="3">
    <location>
        <begin position="1297"/>
        <end position="1310"/>
    </location>
</feature>
<feature type="region of interest" description="Disordered" evidence="3">
    <location>
        <begin position="1414"/>
        <end position="1437"/>
    </location>
</feature>
<feature type="compositionally biased region" description="Low complexity" evidence="3">
    <location>
        <begin position="1543"/>
        <end position="1554"/>
    </location>
</feature>
<dbReference type="Gene3D" id="2.30.29.30">
    <property type="entry name" value="Pleckstrin-homology domain (PH domain)/Phosphotyrosine-binding domain (PTB)"/>
    <property type="match status" value="1"/>
</dbReference>
<feature type="region of interest" description="Disordered" evidence="3">
    <location>
        <begin position="1717"/>
        <end position="1791"/>
    </location>
</feature>
<dbReference type="Gene3D" id="1.10.150.50">
    <property type="entry name" value="Transcription Factor, Ets-1"/>
    <property type="match status" value="1"/>
</dbReference>
<evidence type="ECO:0000259" key="7">
    <source>
        <dbReference type="PROSITE" id="PS51290"/>
    </source>
</evidence>
<dbReference type="FunCoup" id="A0A067QNZ4">
    <property type="interactions" value="316"/>
</dbReference>
<feature type="region of interest" description="Disordered" evidence="3">
    <location>
        <begin position="1844"/>
        <end position="1871"/>
    </location>
</feature>
<dbReference type="FunFam" id="2.30.42.10:FF:000060">
    <property type="entry name" value="Connector enhancer of kinase suppressor of Ras 2"/>
    <property type="match status" value="1"/>
</dbReference>
<feature type="domain" description="PH" evidence="4">
    <location>
        <begin position="1080"/>
        <end position="1178"/>
    </location>
</feature>
<comment type="similarity">
    <text evidence="1">Belongs to the CNKSR family.</text>
</comment>
<dbReference type="CDD" id="cd13326">
    <property type="entry name" value="PH_CNK_insect-like"/>
    <property type="match status" value="1"/>
</dbReference>
<feature type="region of interest" description="Disordered" evidence="3">
    <location>
        <begin position="1504"/>
        <end position="1596"/>
    </location>
</feature>
<keyword evidence="2" id="KW-0597">Phosphoprotein</keyword>
<feature type="compositionally biased region" description="Low complexity" evidence="3">
    <location>
        <begin position="770"/>
        <end position="782"/>
    </location>
</feature>
<evidence type="ECO:0000256" key="3">
    <source>
        <dbReference type="SAM" id="MobiDB-lite"/>
    </source>
</evidence>
<dbReference type="Gene3D" id="2.30.42.10">
    <property type="match status" value="1"/>
</dbReference>
<dbReference type="SMART" id="SM00454">
    <property type="entry name" value="SAM"/>
    <property type="match status" value="1"/>
</dbReference>
<feature type="domain" description="CRIC" evidence="7">
    <location>
        <begin position="82"/>
        <end position="168"/>
    </location>
</feature>
<dbReference type="InterPro" id="IPR051566">
    <property type="entry name" value="CNKSR"/>
</dbReference>
<feature type="compositionally biased region" description="Polar residues" evidence="3">
    <location>
        <begin position="1267"/>
        <end position="1277"/>
    </location>
</feature>
<dbReference type="InterPro" id="IPR013761">
    <property type="entry name" value="SAM/pointed_sf"/>
</dbReference>
<dbReference type="SUPFAM" id="SSF47769">
    <property type="entry name" value="SAM/Pointed domain"/>
    <property type="match status" value="1"/>
</dbReference>
<evidence type="ECO:0000256" key="2">
    <source>
        <dbReference type="ARBA" id="ARBA00022553"/>
    </source>
</evidence>
<feature type="compositionally biased region" description="Acidic residues" evidence="3">
    <location>
        <begin position="360"/>
        <end position="371"/>
    </location>
</feature>
<dbReference type="EMBL" id="KK853183">
    <property type="protein sequence ID" value="KDR10140.1"/>
    <property type="molecule type" value="Genomic_DNA"/>
</dbReference>
<feature type="compositionally biased region" description="Polar residues" evidence="3">
    <location>
        <begin position="804"/>
        <end position="815"/>
    </location>
</feature>
<gene>
    <name evidence="8" type="ORF">L798_15169</name>
</gene>
<dbReference type="CDD" id="cd06748">
    <property type="entry name" value="PDZ_CNK1_2_3-like"/>
    <property type="match status" value="1"/>
</dbReference>
<feature type="domain" description="PDZ" evidence="6">
    <location>
        <begin position="205"/>
        <end position="286"/>
    </location>
</feature>
<dbReference type="Proteomes" id="UP000027135">
    <property type="component" value="Unassembled WGS sequence"/>
</dbReference>
<keyword evidence="8" id="KW-0808">Transferase</keyword>
<feature type="region of interest" description="Disordered" evidence="3">
    <location>
        <begin position="352"/>
        <end position="397"/>
    </location>
</feature>
<feature type="compositionally biased region" description="Polar residues" evidence="3">
    <location>
        <begin position="1237"/>
        <end position="1246"/>
    </location>
</feature>
<dbReference type="InterPro" id="IPR001478">
    <property type="entry name" value="PDZ"/>
</dbReference>
<dbReference type="Pfam" id="PF10534">
    <property type="entry name" value="CRIC_ras_sig"/>
    <property type="match status" value="1"/>
</dbReference>
<dbReference type="PROSITE" id="PS50105">
    <property type="entry name" value="SAM_DOMAIN"/>
    <property type="match status" value="1"/>
</dbReference>
<accession>A0A067QNZ4</accession>
<feature type="region of interest" description="Disordered" evidence="3">
    <location>
        <begin position="1676"/>
        <end position="1700"/>
    </location>
</feature>
<keyword evidence="9" id="KW-1185">Reference proteome</keyword>
<feature type="compositionally biased region" description="Basic and acidic residues" evidence="3">
    <location>
        <begin position="1414"/>
        <end position="1424"/>
    </location>
</feature>
<dbReference type="OMA" id="CQAHSLH"/>
<feature type="compositionally biased region" description="Polar residues" evidence="3">
    <location>
        <begin position="513"/>
        <end position="523"/>
    </location>
</feature>
<dbReference type="InterPro" id="IPR011993">
    <property type="entry name" value="PH-like_dom_sf"/>
</dbReference>
<feature type="compositionally biased region" description="Polar residues" evidence="3">
    <location>
        <begin position="1563"/>
        <end position="1590"/>
    </location>
</feature>